<proteinExistence type="predicted"/>
<evidence type="ECO:0000313" key="2">
    <source>
        <dbReference type="EMBL" id="MBC3860947.1"/>
    </source>
</evidence>
<dbReference type="InterPro" id="IPR029903">
    <property type="entry name" value="RmlD-like-bd"/>
</dbReference>
<evidence type="ECO:0000313" key="3">
    <source>
        <dbReference type="Proteomes" id="UP000634011"/>
    </source>
</evidence>
<dbReference type="Gene3D" id="3.40.50.720">
    <property type="entry name" value="NAD(P)-binding Rossmann-like Domain"/>
    <property type="match status" value="1"/>
</dbReference>
<accession>A0A923HAQ7</accession>
<comment type="caution">
    <text evidence="2">The sequence shown here is derived from an EMBL/GenBank/DDBJ whole genome shotgun (WGS) entry which is preliminary data.</text>
</comment>
<reference evidence="2" key="1">
    <citation type="submission" date="2020-08" db="EMBL/GenBank/DDBJ databases">
        <title>Novel species isolated from subtropical streams in China.</title>
        <authorList>
            <person name="Lu H."/>
        </authorList>
    </citation>
    <scope>NUCLEOTIDE SEQUENCE</scope>
    <source>
        <strain evidence="2">KACC 12607</strain>
    </source>
</reference>
<gene>
    <name evidence="2" type="ORF">H8K32_02450</name>
</gene>
<evidence type="ECO:0000259" key="1">
    <source>
        <dbReference type="Pfam" id="PF04321"/>
    </source>
</evidence>
<dbReference type="Proteomes" id="UP000634011">
    <property type="component" value="Unassembled WGS sequence"/>
</dbReference>
<dbReference type="AlphaFoldDB" id="A0A923HAQ7"/>
<organism evidence="2 3">
    <name type="scientific">Undibacterium jejuense</name>
    <dbReference type="NCBI Taxonomy" id="1344949"/>
    <lineage>
        <taxon>Bacteria</taxon>
        <taxon>Pseudomonadati</taxon>
        <taxon>Pseudomonadota</taxon>
        <taxon>Betaproteobacteria</taxon>
        <taxon>Burkholderiales</taxon>
        <taxon>Oxalobacteraceae</taxon>
        <taxon>Undibacterium</taxon>
    </lineage>
</organism>
<dbReference type="SUPFAM" id="SSF51735">
    <property type="entry name" value="NAD(P)-binding Rossmann-fold domains"/>
    <property type="match status" value="1"/>
</dbReference>
<dbReference type="Pfam" id="PF04321">
    <property type="entry name" value="RmlD_sub_bind"/>
    <property type="match status" value="1"/>
</dbReference>
<feature type="non-terminal residue" evidence="2">
    <location>
        <position position="1"/>
    </location>
</feature>
<dbReference type="InterPro" id="IPR036291">
    <property type="entry name" value="NAD(P)-bd_dom_sf"/>
</dbReference>
<sequence>LHKVAPTVTGIPATEYPTPAQRPVNSCLDTSLLATTFHVQIPEWEAALAHVLGKIA</sequence>
<feature type="domain" description="RmlD-like substrate binding" evidence="1">
    <location>
        <begin position="6"/>
        <end position="54"/>
    </location>
</feature>
<protein>
    <submittedName>
        <fullName evidence="2">Sugar nucleotide-binding protein</fullName>
    </submittedName>
</protein>
<keyword evidence="3" id="KW-1185">Reference proteome</keyword>
<name>A0A923HAQ7_9BURK</name>
<dbReference type="EMBL" id="JACOFV010000002">
    <property type="protein sequence ID" value="MBC3860947.1"/>
    <property type="molecule type" value="Genomic_DNA"/>
</dbReference>
<dbReference type="Gene3D" id="3.90.25.10">
    <property type="entry name" value="UDP-galactose 4-epimerase, domain 1"/>
    <property type="match status" value="1"/>
</dbReference>